<evidence type="ECO:0000256" key="3">
    <source>
        <dbReference type="PROSITE-ProRule" id="PRU00169"/>
    </source>
</evidence>
<feature type="modified residue" description="4-aspartylphosphate" evidence="3">
    <location>
        <position position="55"/>
    </location>
</feature>
<dbReference type="CDD" id="cd06170">
    <property type="entry name" value="LuxR_C_like"/>
    <property type="match status" value="1"/>
</dbReference>
<dbReference type="GO" id="GO:0000160">
    <property type="term" value="P:phosphorelay signal transduction system"/>
    <property type="evidence" value="ECO:0007669"/>
    <property type="project" value="InterPro"/>
</dbReference>
<dbReference type="InterPro" id="IPR016032">
    <property type="entry name" value="Sig_transdc_resp-reg_C-effctor"/>
</dbReference>
<evidence type="ECO:0000313" key="7">
    <source>
        <dbReference type="Proteomes" id="UP000510888"/>
    </source>
</evidence>
<dbReference type="SMART" id="SM00448">
    <property type="entry name" value="REC"/>
    <property type="match status" value="1"/>
</dbReference>
<protein>
    <submittedName>
        <fullName evidence="6">DNA-binding response regulator</fullName>
    </submittedName>
</protein>
<reference evidence="6 7" key="1">
    <citation type="journal article" date="2020" name="Genes (Basel)">
        <title>Genomic Comparison of Insect Gut Symbionts from Divergent Burkholderia Subclades.</title>
        <authorList>
            <person name="Takeshita K."/>
            <person name="Kikuchi Y."/>
        </authorList>
    </citation>
    <scope>NUCLEOTIDE SEQUENCE [LARGE SCALE GENOMIC DNA]</scope>
    <source>
        <strain evidence="6 7">PGU16</strain>
    </source>
</reference>
<dbReference type="PROSITE" id="PS50110">
    <property type="entry name" value="RESPONSE_REGULATORY"/>
    <property type="match status" value="1"/>
</dbReference>
<dbReference type="InterPro" id="IPR001789">
    <property type="entry name" value="Sig_transdc_resp-reg_receiver"/>
</dbReference>
<dbReference type="CDD" id="cd17535">
    <property type="entry name" value="REC_NarL-like"/>
    <property type="match status" value="1"/>
</dbReference>
<keyword evidence="1 3" id="KW-0597">Phosphoprotein</keyword>
<dbReference type="SUPFAM" id="SSF52172">
    <property type="entry name" value="CheY-like"/>
    <property type="match status" value="1"/>
</dbReference>
<evidence type="ECO:0000256" key="2">
    <source>
        <dbReference type="ARBA" id="ARBA00023125"/>
    </source>
</evidence>
<keyword evidence="2 6" id="KW-0238">DNA-binding</keyword>
<evidence type="ECO:0000259" key="5">
    <source>
        <dbReference type="PROSITE" id="PS50110"/>
    </source>
</evidence>
<gene>
    <name evidence="6" type="ORF">PPGU16_03870</name>
</gene>
<dbReference type="EMBL" id="AP023174">
    <property type="protein sequence ID" value="BCF87320.1"/>
    <property type="molecule type" value="Genomic_DNA"/>
</dbReference>
<dbReference type="InterPro" id="IPR058245">
    <property type="entry name" value="NreC/VraR/RcsB-like_REC"/>
</dbReference>
<dbReference type="Pfam" id="PF00196">
    <property type="entry name" value="GerE"/>
    <property type="match status" value="1"/>
</dbReference>
<dbReference type="Pfam" id="PF00072">
    <property type="entry name" value="Response_reg"/>
    <property type="match status" value="1"/>
</dbReference>
<evidence type="ECO:0000259" key="4">
    <source>
        <dbReference type="PROSITE" id="PS50043"/>
    </source>
</evidence>
<dbReference type="Gene3D" id="3.40.50.2300">
    <property type="match status" value="1"/>
</dbReference>
<evidence type="ECO:0000313" key="6">
    <source>
        <dbReference type="EMBL" id="BCF87320.1"/>
    </source>
</evidence>
<dbReference type="SMART" id="SM00421">
    <property type="entry name" value="HTH_LUXR"/>
    <property type="match status" value="1"/>
</dbReference>
<keyword evidence="7" id="KW-1185">Reference proteome</keyword>
<dbReference type="SUPFAM" id="SSF46894">
    <property type="entry name" value="C-terminal effector domain of the bipartite response regulators"/>
    <property type="match status" value="1"/>
</dbReference>
<name>A0A7I8BG42_9BURK</name>
<feature type="domain" description="HTH luxR-type" evidence="4">
    <location>
        <begin position="148"/>
        <end position="213"/>
    </location>
</feature>
<dbReference type="AlphaFoldDB" id="A0A7I8BG42"/>
<dbReference type="InterPro" id="IPR039420">
    <property type="entry name" value="WalR-like"/>
</dbReference>
<dbReference type="InterPro" id="IPR036388">
    <property type="entry name" value="WH-like_DNA-bd_sf"/>
</dbReference>
<dbReference type="InterPro" id="IPR000792">
    <property type="entry name" value="Tscrpt_reg_LuxR_C"/>
</dbReference>
<organism evidence="6 7">
    <name type="scientific">Paraburkholderia largidicola</name>
    <dbReference type="NCBI Taxonomy" id="3014751"/>
    <lineage>
        <taxon>Bacteria</taxon>
        <taxon>Pseudomonadati</taxon>
        <taxon>Pseudomonadota</taxon>
        <taxon>Betaproteobacteria</taxon>
        <taxon>Burkholderiales</taxon>
        <taxon>Burkholderiaceae</taxon>
        <taxon>Paraburkholderia</taxon>
    </lineage>
</organism>
<dbReference type="GO" id="GO:0003677">
    <property type="term" value="F:DNA binding"/>
    <property type="evidence" value="ECO:0007669"/>
    <property type="project" value="UniProtKB-KW"/>
</dbReference>
<evidence type="ECO:0000256" key="1">
    <source>
        <dbReference type="ARBA" id="ARBA00022553"/>
    </source>
</evidence>
<feature type="domain" description="Response regulatory" evidence="5">
    <location>
        <begin position="4"/>
        <end position="125"/>
    </location>
</feature>
<dbReference type="InterPro" id="IPR011006">
    <property type="entry name" value="CheY-like_superfamily"/>
</dbReference>
<dbReference type="PRINTS" id="PR00038">
    <property type="entry name" value="HTHLUXR"/>
</dbReference>
<dbReference type="Gene3D" id="1.10.10.10">
    <property type="entry name" value="Winged helix-like DNA-binding domain superfamily/Winged helix DNA-binding domain"/>
    <property type="match status" value="1"/>
</dbReference>
<sequence length="222" mass="23779">MNLRIMLADDHPFVLLGIRATLVAHGGFTIVGEATNPSSLVQLMGKTSCDVLVTDLTMPDASGDADDGLRLIRRIRGGWPAVRIVVLTSLTNAAILRSIMSDGVIGMLNKSESMDELAAAIRAAGAGRSYVSQSILLTLAEASGEPLGMSPMRNLSPRQAEVIRMFVRGKSISEIARDLGRDVRTISRQKRDAMAKLGVSNDPGLFAFVRAYGLAREAVQDN</sequence>
<dbReference type="GO" id="GO:0006355">
    <property type="term" value="P:regulation of DNA-templated transcription"/>
    <property type="evidence" value="ECO:0007669"/>
    <property type="project" value="InterPro"/>
</dbReference>
<accession>A0A7I8BG42</accession>
<dbReference type="PANTHER" id="PTHR43214">
    <property type="entry name" value="TWO-COMPONENT RESPONSE REGULATOR"/>
    <property type="match status" value="1"/>
</dbReference>
<dbReference type="KEGG" id="plad:PPGU16_03870"/>
<dbReference type="PROSITE" id="PS50043">
    <property type="entry name" value="HTH_LUXR_2"/>
    <property type="match status" value="1"/>
</dbReference>
<dbReference type="PANTHER" id="PTHR43214:SF17">
    <property type="entry name" value="TRANSCRIPTIONAL REGULATORY PROTEIN RCSB"/>
    <property type="match status" value="1"/>
</dbReference>
<dbReference type="Proteomes" id="UP000510888">
    <property type="component" value="Chromosome 1"/>
</dbReference>
<proteinExistence type="predicted"/>